<dbReference type="AlphaFoldDB" id="A0A158K158"/>
<dbReference type="STRING" id="326475.AWB66_04974"/>
<dbReference type="EMBL" id="FCNZ02000023">
    <property type="protein sequence ID" value="SAL74220.1"/>
    <property type="molecule type" value="Genomic_DNA"/>
</dbReference>
<dbReference type="Proteomes" id="UP000054717">
    <property type="component" value="Unassembled WGS sequence"/>
</dbReference>
<accession>A0A158K158</accession>
<organism evidence="1 2">
    <name type="scientific">Caballeronia telluris</name>
    <dbReference type="NCBI Taxonomy" id="326475"/>
    <lineage>
        <taxon>Bacteria</taxon>
        <taxon>Pseudomonadati</taxon>
        <taxon>Pseudomonadota</taxon>
        <taxon>Betaproteobacteria</taxon>
        <taxon>Burkholderiales</taxon>
        <taxon>Burkholderiaceae</taxon>
        <taxon>Caballeronia</taxon>
    </lineage>
</organism>
<proteinExistence type="predicted"/>
<evidence type="ECO:0000313" key="1">
    <source>
        <dbReference type="EMBL" id="SAL74220.1"/>
    </source>
</evidence>
<gene>
    <name evidence="1" type="ORF">AWB66_04974</name>
</gene>
<sequence length="83" mass="9191">MLFITGYAENVFFNGGQAERNMHVLTKPFTMDALGQKNQGVDCRRLTAHRSALGLALNLSPDVYRSPLQMRVSKCVIGTFANT</sequence>
<comment type="caution">
    <text evidence="1">The sequence shown here is derived from an EMBL/GenBank/DDBJ whole genome shotgun (WGS) entry which is preliminary data.</text>
</comment>
<keyword evidence="2" id="KW-1185">Reference proteome</keyword>
<name>A0A158K158_9BURK</name>
<reference evidence="1" key="1">
    <citation type="submission" date="2016-01" db="EMBL/GenBank/DDBJ databases">
        <authorList>
            <person name="Peeters Charlotte."/>
        </authorList>
    </citation>
    <scope>NUCLEOTIDE SEQUENCE</scope>
    <source>
        <strain evidence="1">LMG 22936</strain>
    </source>
</reference>
<evidence type="ECO:0000313" key="2">
    <source>
        <dbReference type="Proteomes" id="UP000054717"/>
    </source>
</evidence>
<protein>
    <submittedName>
        <fullName evidence="1">Uncharacterized protein</fullName>
    </submittedName>
</protein>